<gene>
    <name evidence="1" type="ORF">BKA59DRAFT_453778</name>
</gene>
<protein>
    <submittedName>
        <fullName evidence="1">Uncharacterized protein</fullName>
    </submittedName>
</protein>
<dbReference type="AlphaFoldDB" id="A0A8K0S594"/>
<name>A0A8K0S594_9HYPO</name>
<proteinExistence type="predicted"/>
<organism evidence="1 2">
    <name type="scientific">Fusarium tricinctum</name>
    <dbReference type="NCBI Taxonomy" id="61284"/>
    <lineage>
        <taxon>Eukaryota</taxon>
        <taxon>Fungi</taxon>
        <taxon>Dikarya</taxon>
        <taxon>Ascomycota</taxon>
        <taxon>Pezizomycotina</taxon>
        <taxon>Sordariomycetes</taxon>
        <taxon>Hypocreomycetidae</taxon>
        <taxon>Hypocreales</taxon>
        <taxon>Nectriaceae</taxon>
        <taxon>Fusarium</taxon>
        <taxon>Fusarium tricinctum species complex</taxon>
    </lineage>
</organism>
<sequence length="225" mass="25785">MCKPVRYVHPGCGHPVDLDPGVWTIERCRLAHLSNRECWIPHDVPNELISRKTWPNDNLPEPCYMPHEAQISDEEFEGLIMKQLTCVEEAKHTITLQNEYSNEDTELFAKDMLLDESILLNYEELIIGEEELLSDTESLLDSEDTLMGEDELNCYEQAFLLQDINDDELSYITKVLDHTATELSIAAAEDNVEWAQVAALEVDMAPFGQAGMEMDDHFTCDVEWF</sequence>
<evidence type="ECO:0000313" key="1">
    <source>
        <dbReference type="EMBL" id="KAH7252564.1"/>
    </source>
</evidence>
<keyword evidence="2" id="KW-1185">Reference proteome</keyword>
<dbReference type="Proteomes" id="UP000813427">
    <property type="component" value="Unassembled WGS sequence"/>
</dbReference>
<accession>A0A8K0S594</accession>
<evidence type="ECO:0000313" key="2">
    <source>
        <dbReference type="Proteomes" id="UP000813427"/>
    </source>
</evidence>
<dbReference type="EMBL" id="JAGPXF010000003">
    <property type="protein sequence ID" value="KAH7252564.1"/>
    <property type="molecule type" value="Genomic_DNA"/>
</dbReference>
<comment type="caution">
    <text evidence="1">The sequence shown here is derived from an EMBL/GenBank/DDBJ whole genome shotgun (WGS) entry which is preliminary data.</text>
</comment>
<reference evidence="1" key="1">
    <citation type="journal article" date="2021" name="Nat. Commun.">
        <title>Genetic determinants of endophytism in the Arabidopsis root mycobiome.</title>
        <authorList>
            <person name="Mesny F."/>
            <person name="Miyauchi S."/>
            <person name="Thiergart T."/>
            <person name="Pickel B."/>
            <person name="Atanasova L."/>
            <person name="Karlsson M."/>
            <person name="Huettel B."/>
            <person name="Barry K.W."/>
            <person name="Haridas S."/>
            <person name="Chen C."/>
            <person name="Bauer D."/>
            <person name="Andreopoulos W."/>
            <person name="Pangilinan J."/>
            <person name="LaButti K."/>
            <person name="Riley R."/>
            <person name="Lipzen A."/>
            <person name="Clum A."/>
            <person name="Drula E."/>
            <person name="Henrissat B."/>
            <person name="Kohler A."/>
            <person name="Grigoriev I.V."/>
            <person name="Martin F.M."/>
            <person name="Hacquard S."/>
        </authorList>
    </citation>
    <scope>NUCLEOTIDE SEQUENCE</scope>
    <source>
        <strain evidence="1">MPI-SDFR-AT-0068</strain>
    </source>
</reference>
<dbReference type="OrthoDB" id="4985941at2759"/>